<dbReference type="PROSITE" id="PS51085">
    <property type="entry name" value="2FE2S_FER_2"/>
    <property type="match status" value="1"/>
</dbReference>
<protein>
    <submittedName>
        <fullName evidence="2">Ferredoxin</fullName>
    </submittedName>
</protein>
<dbReference type="Gene3D" id="3.10.20.30">
    <property type="match status" value="1"/>
</dbReference>
<reference evidence="3" key="1">
    <citation type="submission" date="2018-08" db="EMBL/GenBank/DDBJ databases">
        <authorList>
            <person name="Chevrot R."/>
        </authorList>
    </citation>
    <scope>NUCLEOTIDE SEQUENCE [LARGE SCALE GENOMIC DNA]</scope>
</reference>
<evidence type="ECO:0000313" key="3">
    <source>
        <dbReference type="Proteomes" id="UP000304148"/>
    </source>
</evidence>
<sequence>MGTNVRFEPSGKVWEAKRSMSLLDAAQRAGVPIRTRCSGKAGCLMCKVQVSTDKEGLIGEPTLAESSKLGIHSATGLRLSCQTLLTGNPGTVTVEVPEDPLKAIIRRKLAEQEEDSLW</sequence>
<evidence type="ECO:0000313" key="2">
    <source>
        <dbReference type="EMBL" id="SYX84688.1"/>
    </source>
</evidence>
<accession>A0A383RCG2</accession>
<dbReference type="GO" id="GO:0051536">
    <property type="term" value="F:iron-sulfur cluster binding"/>
    <property type="evidence" value="ECO:0007669"/>
    <property type="project" value="InterPro"/>
</dbReference>
<dbReference type="CDD" id="cd00207">
    <property type="entry name" value="fer2"/>
    <property type="match status" value="1"/>
</dbReference>
<dbReference type="SUPFAM" id="SSF54292">
    <property type="entry name" value="2Fe-2S ferredoxin-like"/>
    <property type="match status" value="1"/>
</dbReference>
<gene>
    <name evidence="2" type="ORF">PBLR_13110</name>
</gene>
<evidence type="ECO:0000259" key="1">
    <source>
        <dbReference type="PROSITE" id="PS51085"/>
    </source>
</evidence>
<feature type="domain" description="2Fe-2S ferredoxin-type" evidence="1">
    <location>
        <begin position="3"/>
        <end position="100"/>
    </location>
</feature>
<dbReference type="AlphaFoldDB" id="A0A383RCG2"/>
<dbReference type="Proteomes" id="UP000304148">
    <property type="component" value="Chromosome"/>
</dbReference>
<proteinExistence type="predicted"/>
<dbReference type="EMBL" id="LS992241">
    <property type="protein sequence ID" value="SYX84688.1"/>
    <property type="molecule type" value="Genomic_DNA"/>
</dbReference>
<dbReference type="Pfam" id="PF00111">
    <property type="entry name" value="Fer2"/>
    <property type="match status" value="1"/>
</dbReference>
<dbReference type="InterPro" id="IPR001041">
    <property type="entry name" value="2Fe-2S_ferredoxin-type"/>
</dbReference>
<dbReference type="RefSeq" id="WP_138186543.1">
    <property type="nucleotide sequence ID" value="NZ_LS992241.1"/>
</dbReference>
<name>A0A383RCG2_PAEAL</name>
<dbReference type="InterPro" id="IPR036010">
    <property type="entry name" value="2Fe-2S_ferredoxin-like_sf"/>
</dbReference>
<organism evidence="2 3">
    <name type="scientific">Paenibacillus alvei</name>
    <name type="common">Bacillus alvei</name>
    <dbReference type="NCBI Taxonomy" id="44250"/>
    <lineage>
        <taxon>Bacteria</taxon>
        <taxon>Bacillati</taxon>
        <taxon>Bacillota</taxon>
        <taxon>Bacilli</taxon>
        <taxon>Bacillales</taxon>
        <taxon>Paenibacillaceae</taxon>
        <taxon>Paenibacillus</taxon>
    </lineage>
</organism>
<dbReference type="InterPro" id="IPR012675">
    <property type="entry name" value="Beta-grasp_dom_sf"/>
</dbReference>